<dbReference type="Proteomes" id="UP001150569">
    <property type="component" value="Unassembled WGS sequence"/>
</dbReference>
<dbReference type="PANTHER" id="PTHR46060">
    <property type="entry name" value="MARINER MOS1 TRANSPOSASE-LIKE PROTEIN"/>
    <property type="match status" value="1"/>
</dbReference>
<comment type="caution">
    <text evidence="1">The sequence shown here is derived from an EMBL/GenBank/DDBJ whole genome shotgun (WGS) entry which is preliminary data.</text>
</comment>
<dbReference type="EMBL" id="JANBPT010000004">
    <property type="protein sequence ID" value="KAJ1930558.1"/>
    <property type="molecule type" value="Genomic_DNA"/>
</dbReference>
<protein>
    <recommendedName>
        <fullName evidence="3">Transposase</fullName>
    </recommendedName>
</protein>
<dbReference type="AlphaFoldDB" id="A0A9W8AM55"/>
<dbReference type="InterPro" id="IPR036397">
    <property type="entry name" value="RNaseH_sf"/>
</dbReference>
<proteinExistence type="predicted"/>
<gene>
    <name evidence="1" type="ORF">IWQ60_000168</name>
</gene>
<accession>A0A9W8AM55</accession>
<evidence type="ECO:0000313" key="2">
    <source>
        <dbReference type="Proteomes" id="UP001150569"/>
    </source>
</evidence>
<evidence type="ECO:0000313" key="1">
    <source>
        <dbReference type="EMBL" id="KAJ1930558.1"/>
    </source>
</evidence>
<dbReference type="InterPro" id="IPR052709">
    <property type="entry name" value="Transposase-MT_Hybrid"/>
</dbReference>
<organism evidence="1 2">
    <name type="scientific">Tieghemiomyces parasiticus</name>
    <dbReference type="NCBI Taxonomy" id="78921"/>
    <lineage>
        <taxon>Eukaryota</taxon>
        <taxon>Fungi</taxon>
        <taxon>Fungi incertae sedis</taxon>
        <taxon>Zoopagomycota</taxon>
        <taxon>Kickxellomycotina</taxon>
        <taxon>Dimargaritomycetes</taxon>
        <taxon>Dimargaritales</taxon>
        <taxon>Dimargaritaceae</taxon>
        <taxon>Tieghemiomyces</taxon>
    </lineage>
</organism>
<reference evidence="1" key="1">
    <citation type="submission" date="2022-07" db="EMBL/GenBank/DDBJ databases">
        <title>Phylogenomic reconstructions and comparative analyses of Kickxellomycotina fungi.</title>
        <authorList>
            <person name="Reynolds N.K."/>
            <person name="Stajich J.E."/>
            <person name="Barry K."/>
            <person name="Grigoriev I.V."/>
            <person name="Crous P."/>
            <person name="Smith M.E."/>
        </authorList>
    </citation>
    <scope>NUCLEOTIDE SEQUENCE</scope>
    <source>
        <strain evidence="1">RSA 861</strain>
    </source>
</reference>
<evidence type="ECO:0008006" key="3">
    <source>
        <dbReference type="Google" id="ProtNLM"/>
    </source>
</evidence>
<sequence length="178" mass="20003">MAHICTGHLSFEDEARFDRPSDDIGKLYGAILLERLEEEPLLTAEQLAWACHTSPSTMRRNLGLCSYFNHWTPNDLIGNQCHQRVHFATEFLEEFDGVSDYLLDSIVTGNETSVLKPAVQDWVEARGSLDRHPPRLYHDNAPPHRTKADQAYVSASKLKLLPAPPYSPGLAPLRLLAV</sequence>
<dbReference type="OrthoDB" id="10017160at2759"/>
<dbReference type="PANTHER" id="PTHR46060:SF3">
    <property type="entry name" value="PROTEIN GVQW3"/>
    <property type="match status" value="1"/>
</dbReference>
<name>A0A9W8AM55_9FUNG</name>
<keyword evidence="2" id="KW-1185">Reference proteome</keyword>
<dbReference type="Gene3D" id="3.30.420.10">
    <property type="entry name" value="Ribonuclease H-like superfamily/Ribonuclease H"/>
    <property type="match status" value="1"/>
</dbReference>
<dbReference type="GO" id="GO:0003676">
    <property type="term" value="F:nucleic acid binding"/>
    <property type="evidence" value="ECO:0007669"/>
    <property type="project" value="InterPro"/>
</dbReference>